<keyword evidence="3" id="KW-1185">Reference proteome</keyword>
<gene>
    <name evidence="2" type="ORF">DFR76_106332</name>
</gene>
<sequence length="143" mass="14355">MITASRIASGAVAAGALVAAAVLAAPVAVADTSITKVEVAPGLSFGSSTAYGTGCSYKVTAFAPPDDAIMFTDETDSGATTRTLSPSYLATDTDGRSTVTWTPTEKGKHRIRVQENHPGATSVVTTVTVGTGIALGPVCLVLP</sequence>
<evidence type="ECO:0000313" key="2">
    <source>
        <dbReference type="EMBL" id="RDI65460.1"/>
    </source>
</evidence>
<evidence type="ECO:0008006" key="4">
    <source>
        <dbReference type="Google" id="ProtNLM"/>
    </source>
</evidence>
<dbReference type="AlphaFoldDB" id="A0A370I4D3"/>
<dbReference type="STRING" id="1210086.GCA_001613105_02109"/>
<reference evidence="2 3" key="1">
    <citation type="submission" date="2018-07" db="EMBL/GenBank/DDBJ databases">
        <title>Genomic Encyclopedia of Type Strains, Phase IV (KMG-IV): sequencing the most valuable type-strain genomes for metagenomic binning, comparative biology and taxonomic classification.</title>
        <authorList>
            <person name="Goeker M."/>
        </authorList>
    </citation>
    <scope>NUCLEOTIDE SEQUENCE [LARGE SCALE GENOMIC DNA]</scope>
    <source>
        <strain evidence="2 3">DSM 44290</strain>
    </source>
</reference>
<dbReference type="EMBL" id="QQBC01000006">
    <property type="protein sequence ID" value="RDI65460.1"/>
    <property type="molecule type" value="Genomic_DNA"/>
</dbReference>
<evidence type="ECO:0000313" key="3">
    <source>
        <dbReference type="Proteomes" id="UP000254869"/>
    </source>
</evidence>
<proteinExistence type="predicted"/>
<dbReference type="RefSeq" id="WP_067995528.1">
    <property type="nucleotide sequence ID" value="NZ_QQBC01000006.1"/>
</dbReference>
<dbReference type="Proteomes" id="UP000254869">
    <property type="component" value="Unassembled WGS sequence"/>
</dbReference>
<comment type="caution">
    <text evidence="2">The sequence shown here is derived from an EMBL/GenBank/DDBJ whole genome shotgun (WGS) entry which is preliminary data.</text>
</comment>
<organism evidence="2 3">
    <name type="scientific">Nocardia pseudobrasiliensis</name>
    <dbReference type="NCBI Taxonomy" id="45979"/>
    <lineage>
        <taxon>Bacteria</taxon>
        <taxon>Bacillati</taxon>
        <taxon>Actinomycetota</taxon>
        <taxon>Actinomycetes</taxon>
        <taxon>Mycobacteriales</taxon>
        <taxon>Nocardiaceae</taxon>
        <taxon>Nocardia</taxon>
    </lineage>
</organism>
<keyword evidence="1" id="KW-0732">Signal</keyword>
<accession>A0A370I4D3</accession>
<evidence type="ECO:0000256" key="1">
    <source>
        <dbReference type="SAM" id="SignalP"/>
    </source>
</evidence>
<protein>
    <recommendedName>
        <fullName evidence="4">Ig-like domain-containing protein</fullName>
    </recommendedName>
</protein>
<feature type="chain" id="PRO_5039713282" description="Ig-like domain-containing protein" evidence="1">
    <location>
        <begin position="25"/>
        <end position="143"/>
    </location>
</feature>
<feature type="signal peptide" evidence="1">
    <location>
        <begin position="1"/>
        <end position="24"/>
    </location>
</feature>
<name>A0A370I4D3_9NOCA</name>